<protein>
    <recommendedName>
        <fullName evidence="2">Retrotransposon gag domain-containing protein</fullName>
    </recommendedName>
</protein>
<accession>A0ABU6XJQ7</accession>
<feature type="compositionally biased region" description="Basic and acidic residues" evidence="1">
    <location>
        <begin position="1"/>
        <end position="13"/>
    </location>
</feature>
<dbReference type="PANTHER" id="PTHR33223:SF10">
    <property type="entry name" value="AMINOTRANSFERASE-LIKE PLANT MOBILE DOMAIN-CONTAINING PROTEIN"/>
    <property type="match status" value="1"/>
</dbReference>
<feature type="compositionally biased region" description="Basic residues" evidence="1">
    <location>
        <begin position="28"/>
        <end position="59"/>
    </location>
</feature>
<feature type="region of interest" description="Disordered" evidence="1">
    <location>
        <begin position="1"/>
        <end position="100"/>
    </location>
</feature>
<dbReference type="InterPro" id="IPR005162">
    <property type="entry name" value="Retrotrans_gag_dom"/>
</dbReference>
<dbReference type="EMBL" id="JASCZI010211867">
    <property type="protein sequence ID" value="MED6197218.1"/>
    <property type="molecule type" value="Genomic_DNA"/>
</dbReference>
<gene>
    <name evidence="3" type="ORF">PIB30_054642</name>
</gene>
<proteinExistence type="predicted"/>
<dbReference type="Proteomes" id="UP001341840">
    <property type="component" value="Unassembled WGS sequence"/>
</dbReference>
<reference evidence="3 4" key="1">
    <citation type="journal article" date="2023" name="Plants (Basel)">
        <title>Bridging the Gap: Combining Genomics and Transcriptomics Approaches to Understand Stylosanthes scabra, an Orphan Legume from the Brazilian Caatinga.</title>
        <authorList>
            <person name="Ferreira-Neto J.R.C."/>
            <person name="da Silva M.D."/>
            <person name="Binneck E."/>
            <person name="de Melo N.F."/>
            <person name="da Silva R.H."/>
            <person name="de Melo A.L.T.M."/>
            <person name="Pandolfi V."/>
            <person name="Bustamante F.O."/>
            <person name="Brasileiro-Vidal A.C."/>
            <person name="Benko-Iseppon A.M."/>
        </authorList>
    </citation>
    <scope>NUCLEOTIDE SEQUENCE [LARGE SCALE GENOMIC DNA]</scope>
    <source>
        <tissue evidence="3">Leaves</tissue>
    </source>
</reference>
<feature type="domain" description="Retrotransposon gag" evidence="2">
    <location>
        <begin position="109"/>
        <end position="169"/>
    </location>
</feature>
<evidence type="ECO:0000313" key="3">
    <source>
        <dbReference type="EMBL" id="MED6197218.1"/>
    </source>
</evidence>
<keyword evidence="4" id="KW-1185">Reference proteome</keyword>
<sequence length="170" mass="19674">MESEVRELRKANAELRSGTRYPQPRTRTSPRRRSRSQSRSPPRRNQRPHTPPRRRRHHSSSSDSDSCSGRDRNPRRRTHKQYKRTRDRSATPPIDGHTPFSIDAVKCRAFPTTLTGLASQWFTSLPAGSISSYSEIRELFLNEFTTSIDNTKHPINLLVVVQKPNETTRK</sequence>
<dbReference type="PANTHER" id="PTHR33223">
    <property type="entry name" value="CCHC-TYPE DOMAIN-CONTAINING PROTEIN"/>
    <property type="match status" value="1"/>
</dbReference>
<comment type="caution">
    <text evidence="3">The sequence shown here is derived from an EMBL/GenBank/DDBJ whole genome shotgun (WGS) entry which is preliminary data.</text>
</comment>
<organism evidence="3 4">
    <name type="scientific">Stylosanthes scabra</name>
    <dbReference type="NCBI Taxonomy" id="79078"/>
    <lineage>
        <taxon>Eukaryota</taxon>
        <taxon>Viridiplantae</taxon>
        <taxon>Streptophyta</taxon>
        <taxon>Embryophyta</taxon>
        <taxon>Tracheophyta</taxon>
        <taxon>Spermatophyta</taxon>
        <taxon>Magnoliopsida</taxon>
        <taxon>eudicotyledons</taxon>
        <taxon>Gunneridae</taxon>
        <taxon>Pentapetalae</taxon>
        <taxon>rosids</taxon>
        <taxon>fabids</taxon>
        <taxon>Fabales</taxon>
        <taxon>Fabaceae</taxon>
        <taxon>Papilionoideae</taxon>
        <taxon>50 kb inversion clade</taxon>
        <taxon>dalbergioids sensu lato</taxon>
        <taxon>Dalbergieae</taxon>
        <taxon>Pterocarpus clade</taxon>
        <taxon>Stylosanthes</taxon>
    </lineage>
</organism>
<feature type="compositionally biased region" description="Basic residues" evidence="1">
    <location>
        <begin position="73"/>
        <end position="86"/>
    </location>
</feature>
<evidence type="ECO:0000313" key="4">
    <source>
        <dbReference type="Proteomes" id="UP001341840"/>
    </source>
</evidence>
<evidence type="ECO:0000259" key="2">
    <source>
        <dbReference type="Pfam" id="PF03732"/>
    </source>
</evidence>
<dbReference type="Pfam" id="PF03732">
    <property type="entry name" value="Retrotrans_gag"/>
    <property type="match status" value="1"/>
</dbReference>
<evidence type="ECO:0000256" key="1">
    <source>
        <dbReference type="SAM" id="MobiDB-lite"/>
    </source>
</evidence>
<name>A0ABU6XJQ7_9FABA</name>